<sequence length="237" mass="26724">MLEDGVAKMKLLIQGNNIEVTEAIRNYVEEKLENAVKHFQQITSKVDVHLSVAHNSRVSDRTKAEVTVHANGKVIRAQEHSGDLYASIDLVADKIARQLRKYKEKNLHKKTHDSPKTAETVTPEPVSENLVRDRAPELPEDVVRVKYFAMPPMSIEEAQEQLQLVDHDFYVFCNEETNEINVIYQRNHGGYGVIQPRKGNGHTHGVLHDKVHEADQNGNSAPAKPEEELSECPPAEV</sequence>
<comment type="similarity">
    <text evidence="5">Belongs to the HPF/YfiA ribosome-associated protein family. Long HPF subfamily.</text>
</comment>
<evidence type="ECO:0000256" key="6">
    <source>
        <dbReference type="SAM" id="MobiDB-lite"/>
    </source>
</evidence>
<dbReference type="Gene3D" id="3.30.160.100">
    <property type="entry name" value="Ribosome hibernation promotion factor-like"/>
    <property type="match status" value="1"/>
</dbReference>
<keyword evidence="5" id="KW-0963">Cytoplasm</keyword>
<dbReference type="Pfam" id="PF16321">
    <property type="entry name" value="Ribosom_S30AE_C"/>
    <property type="match status" value="1"/>
</dbReference>
<evidence type="ECO:0000313" key="8">
    <source>
        <dbReference type="EMBL" id="AFZ49645.1"/>
    </source>
</evidence>
<gene>
    <name evidence="5" type="primary">hpf</name>
    <name evidence="8" type="ORF">Dacsa_0912</name>
</gene>
<dbReference type="FunFam" id="3.30.160.100:FF:000001">
    <property type="entry name" value="Ribosome hibernation promoting factor"/>
    <property type="match status" value="1"/>
</dbReference>
<dbReference type="GO" id="GO:0022627">
    <property type="term" value="C:cytosolic small ribosomal subunit"/>
    <property type="evidence" value="ECO:0007669"/>
    <property type="project" value="TreeGrafter"/>
</dbReference>
<comment type="subcellular location">
    <subcellularLocation>
        <location evidence="5">Cytoplasm</location>
    </subcellularLocation>
</comment>
<dbReference type="HAMAP" id="MF_00839">
    <property type="entry name" value="HPF"/>
    <property type="match status" value="1"/>
</dbReference>
<feature type="region of interest" description="Disordered" evidence="6">
    <location>
        <begin position="106"/>
        <end position="128"/>
    </location>
</feature>
<dbReference type="InterPro" id="IPR003489">
    <property type="entry name" value="RHF/RaiA"/>
</dbReference>
<dbReference type="InterPro" id="IPR036567">
    <property type="entry name" value="RHF-like"/>
</dbReference>
<feature type="region of interest" description="Disordered" evidence="6">
    <location>
        <begin position="213"/>
        <end position="237"/>
    </location>
</feature>
<dbReference type="eggNOG" id="COG1544">
    <property type="taxonomic scope" value="Bacteria"/>
</dbReference>
<evidence type="ECO:0000256" key="2">
    <source>
        <dbReference type="ARBA" id="ARBA00038434"/>
    </source>
</evidence>
<comment type="subunit">
    <text evidence="5">Interacts with 100S ribosomes.</text>
</comment>
<comment type="similarity">
    <text evidence="2">Belongs to the HPF/YfiA ribosome-associated protein family. Short HPF subfamily.</text>
</comment>
<dbReference type="NCBIfam" id="TIGR00741">
    <property type="entry name" value="yfiA"/>
    <property type="match status" value="1"/>
</dbReference>
<dbReference type="STRING" id="13035.Dacsa_0912"/>
<dbReference type="InterPro" id="IPR034694">
    <property type="entry name" value="HPF_long/plastid"/>
</dbReference>
<dbReference type="GO" id="GO:0045900">
    <property type="term" value="P:negative regulation of translational elongation"/>
    <property type="evidence" value="ECO:0007669"/>
    <property type="project" value="TreeGrafter"/>
</dbReference>
<keyword evidence="1 5" id="KW-0810">Translation regulation</keyword>
<dbReference type="GO" id="GO:0043024">
    <property type="term" value="F:ribosomal small subunit binding"/>
    <property type="evidence" value="ECO:0007669"/>
    <property type="project" value="TreeGrafter"/>
</dbReference>
<dbReference type="EMBL" id="CP003944">
    <property type="protein sequence ID" value="AFZ49645.1"/>
    <property type="molecule type" value="Genomic_DNA"/>
</dbReference>
<dbReference type="InterPro" id="IPR038416">
    <property type="entry name" value="Ribosom_S30AE_C_sf"/>
</dbReference>
<dbReference type="AlphaFoldDB" id="K9YTF4"/>
<keyword evidence="9" id="KW-1185">Reference proteome</keyword>
<dbReference type="Pfam" id="PF02482">
    <property type="entry name" value="Ribosomal_S30AE"/>
    <property type="match status" value="1"/>
</dbReference>
<evidence type="ECO:0000256" key="5">
    <source>
        <dbReference type="HAMAP-Rule" id="MF_00839"/>
    </source>
</evidence>
<dbReference type="HOGENOM" id="CLU_071472_0_2_3"/>
<dbReference type="SUPFAM" id="SSF69754">
    <property type="entry name" value="Ribosome binding protein Y (YfiA homologue)"/>
    <property type="match status" value="1"/>
</dbReference>
<dbReference type="Proteomes" id="UP000010482">
    <property type="component" value="Chromosome"/>
</dbReference>
<dbReference type="KEGG" id="dsl:Dacsa_0912"/>
<accession>K9YTF4</accession>
<comment type="function">
    <text evidence="5">Required for dimerization of active 70S ribosomes into 100S ribosomes in stationary phase; 100S ribosomes are translationally inactive and sometimes present during exponential growth.</text>
</comment>
<dbReference type="Gene3D" id="3.30.505.50">
    <property type="entry name" value="Sigma 54 modulation/S30EA ribosomal protein, C-terminal domain"/>
    <property type="match status" value="1"/>
</dbReference>
<dbReference type="PANTHER" id="PTHR33231">
    <property type="entry name" value="30S RIBOSOMAL PROTEIN"/>
    <property type="match status" value="1"/>
</dbReference>
<protein>
    <recommendedName>
        <fullName evidence="4 5">Ribosome hibernation promoting factor</fullName>
        <shortName evidence="5">HPF</shortName>
    </recommendedName>
</protein>
<feature type="domain" description="Sigma 54 modulation/S30EA ribosomal protein C-terminal" evidence="7">
    <location>
        <begin position="139"/>
        <end position="193"/>
    </location>
</feature>
<dbReference type="PATRIC" id="fig|13035.3.peg.1018"/>
<organism evidence="8 9">
    <name type="scientific">Dactylococcopsis salina (strain PCC 8305)</name>
    <name type="common">Myxobactron salinum</name>
    <dbReference type="NCBI Taxonomy" id="13035"/>
    <lineage>
        <taxon>Bacteria</taxon>
        <taxon>Bacillati</taxon>
        <taxon>Cyanobacteriota</taxon>
        <taxon>Cyanophyceae</taxon>
        <taxon>Nodosilineales</taxon>
        <taxon>Cymatolegaceae</taxon>
        <taxon>Dactylococcopsis</taxon>
    </lineage>
</organism>
<evidence type="ECO:0000256" key="1">
    <source>
        <dbReference type="ARBA" id="ARBA00022845"/>
    </source>
</evidence>
<dbReference type="FunFam" id="3.30.505.50:FF:000003">
    <property type="entry name" value="ribosome-binding factor PSRP1, chloroplastic"/>
    <property type="match status" value="1"/>
</dbReference>
<reference evidence="8" key="1">
    <citation type="submission" date="2012-04" db="EMBL/GenBank/DDBJ databases">
        <title>Finished genome of Dactylococcopsis salina PCC 8305.</title>
        <authorList>
            <consortium name="US DOE Joint Genome Institute"/>
            <person name="Gugger M."/>
            <person name="Coursin T."/>
            <person name="Rippka R."/>
            <person name="Tandeau De Marsac N."/>
            <person name="Huntemann M."/>
            <person name="Wei C.-L."/>
            <person name="Han J."/>
            <person name="Detter J.C."/>
            <person name="Han C."/>
            <person name="Tapia R."/>
            <person name="Daligault H."/>
            <person name="Chen A."/>
            <person name="Krypides N."/>
            <person name="Mavromatis K."/>
            <person name="Markowitz V."/>
            <person name="Szeto E."/>
            <person name="Ivanova N."/>
            <person name="Ovchinnikova G."/>
            <person name="Pagani I."/>
            <person name="Pati A."/>
            <person name="Goodwin L."/>
            <person name="Peters L."/>
            <person name="Pitluck S."/>
            <person name="Woyke T."/>
            <person name="Kerfeld C."/>
        </authorList>
    </citation>
    <scope>NUCLEOTIDE SEQUENCE [LARGE SCALE GENOMIC DNA]</scope>
    <source>
        <strain evidence="8">PCC 8305</strain>
    </source>
</reference>
<evidence type="ECO:0000256" key="3">
    <source>
        <dbReference type="ARBA" id="ARBA00038695"/>
    </source>
</evidence>
<dbReference type="PANTHER" id="PTHR33231:SF1">
    <property type="entry name" value="30S RIBOSOMAL PROTEIN"/>
    <property type="match status" value="1"/>
</dbReference>
<evidence type="ECO:0000259" key="7">
    <source>
        <dbReference type="Pfam" id="PF16321"/>
    </source>
</evidence>
<name>K9YTF4_DACS8</name>
<comment type="subunit">
    <text evidence="3">Associates exclusively with 100S ribosomes, which are dimers of 70S ribosomes.</text>
</comment>
<proteinExistence type="inferred from homology"/>
<dbReference type="InterPro" id="IPR050574">
    <property type="entry name" value="HPF/YfiA_ribosome-assoc"/>
</dbReference>
<evidence type="ECO:0000256" key="4">
    <source>
        <dbReference type="ARBA" id="ARBA00041148"/>
    </source>
</evidence>
<evidence type="ECO:0000313" key="9">
    <source>
        <dbReference type="Proteomes" id="UP000010482"/>
    </source>
</evidence>
<dbReference type="InterPro" id="IPR032528">
    <property type="entry name" value="Ribosom_S30AE_C"/>
</dbReference>
<dbReference type="CDD" id="cd00552">
    <property type="entry name" value="RaiA"/>
    <property type="match status" value="1"/>
</dbReference>